<evidence type="ECO:0000313" key="4">
    <source>
        <dbReference type="EMBL" id="CAB4624229.1"/>
    </source>
</evidence>
<dbReference type="EMBL" id="CAFBQJ010000040">
    <property type="protein sequence ID" value="CAB5046327.1"/>
    <property type="molecule type" value="Genomic_DNA"/>
</dbReference>
<evidence type="ECO:0000313" key="3">
    <source>
        <dbReference type="EMBL" id="CAB4588780.1"/>
    </source>
</evidence>
<sequence>MSGTSSHSLKNGVFVAPLEVAFPYKRTVGTLLSRFFTSLQQCRLEGTRGSDGRVYFPPAEFDPLTGAQLDEWVTLPDTGTVTTWAWQAIPEDGQPLAHPFAWALITLDGADVPILHAVDALRSDRIATGTRVKVRWAQERIGGITDIACFDLLGGA</sequence>
<proteinExistence type="predicted"/>
<dbReference type="Pfam" id="PF01796">
    <property type="entry name" value="OB_ChsH2_C"/>
    <property type="match status" value="1"/>
</dbReference>
<dbReference type="EMBL" id="CAEZVL010000022">
    <property type="protein sequence ID" value="CAB4624229.1"/>
    <property type="molecule type" value="Genomic_DNA"/>
</dbReference>
<dbReference type="InterPro" id="IPR002878">
    <property type="entry name" value="ChsH2_C"/>
</dbReference>
<dbReference type="Gene3D" id="6.10.30.10">
    <property type="match status" value="1"/>
</dbReference>
<dbReference type="InterPro" id="IPR012340">
    <property type="entry name" value="NA-bd_OB-fold"/>
</dbReference>
<dbReference type="EMBL" id="CAEZSL010000029">
    <property type="protein sequence ID" value="CAB4536752.1"/>
    <property type="molecule type" value="Genomic_DNA"/>
</dbReference>
<dbReference type="EMBL" id="CAFBNZ010000002">
    <property type="protein sequence ID" value="CAB4966157.1"/>
    <property type="molecule type" value="Genomic_DNA"/>
</dbReference>
<organism evidence="6">
    <name type="scientific">freshwater metagenome</name>
    <dbReference type="NCBI Taxonomy" id="449393"/>
    <lineage>
        <taxon>unclassified sequences</taxon>
        <taxon>metagenomes</taxon>
        <taxon>ecological metagenomes</taxon>
    </lineage>
</organism>
<evidence type="ECO:0000313" key="6">
    <source>
        <dbReference type="EMBL" id="CAB4966157.1"/>
    </source>
</evidence>
<dbReference type="AlphaFoldDB" id="A0A6J7LDE9"/>
<dbReference type="PANTHER" id="PTHR34075">
    <property type="entry name" value="BLR3430 PROTEIN"/>
    <property type="match status" value="1"/>
</dbReference>
<gene>
    <name evidence="2" type="ORF">UFOPK1421_00406</name>
    <name evidence="3" type="ORF">UFOPK1820_00026</name>
    <name evidence="4" type="ORF">UFOPK1960_00262</name>
    <name evidence="5" type="ORF">UFOPK2921_00615</name>
    <name evidence="6" type="ORF">UFOPK3889_00026</name>
    <name evidence="7" type="ORF">UFOPK4275_00340</name>
    <name evidence="8" type="ORF">UFOPK4422_00089</name>
</gene>
<evidence type="ECO:0000259" key="1">
    <source>
        <dbReference type="Pfam" id="PF01796"/>
    </source>
</evidence>
<accession>A0A6J7LDE9</accession>
<dbReference type="EMBL" id="CAEZUK010000002">
    <property type="protein sequence ID" value="CAB4588780.1"/>
    <property type="molecule type" value="Genomic_DNA"/>
</dbReference>
<evidence type="ECO:0000313" key="5">
    <source>
        <dbReference type="EMBL" id="CAB4777218.1"/>
    </source>
</evidence>
<reference evidence="6" key="1">
    <citation type="submission" date="2020-05" db="EMBL/GenBank/DDBJ databases">
        <authorList>
            <person name="Chiriac C."/>
            <person name="Salcher M."/>
            <person name="Ghai R."/>
            <person name="Kavagutti S V."/>
        </authorList>
    </citation>
    <scope>NUCLEOTIDE SEQUENCE</scope>
</reference>
<protein>
    <submittedName>
        <fullName evidence="6">Unannotated protein</fullName>
    </submittedName>
</protein>
<dbReference type="SUPFAM" id="SSF50249">
    <property type="entry name" value="Nucleic acid-binding proteins"/>
    <property type="match status" value="1"/>
</dbReference>
<evidence type="ECO:0000313" key="7">
    <source>
        <dbReference type="EMBL" id="CAB5046327.1"/>
    </source>
</evidence>
<evidence type="ECO:0000313" key="2">
    <source>
        <dbReference type="EMBL" id="CAB4536752.1"/>
    </source>
</evidence>
<feature type="domain" description="ChsH2 C-terminal OB-fold" evidence="1">
    <location>
        <begin position="72"/>
        <end position="136"/>
    </location>
</feature>
<dbReference type="EMBL" id="CAEZZV010000061">
    <property type="protein sequence ID" value="CAB4777218.1"/>
    <property type="molecule type" value="Genomic_DNA"/>
</dbReference>
<dbReference type="EMBL" id="CAFBRX010000004">
    <property type="protein sequence ID" value="CAB5109567.1"/>
    <property type="molecule type" value="Genomic_DNA"/>
</dbReference>
<dbReference type="InterPro" id="IPR052513">
    <property type="entry name" value="Thioester_dehydratase-like"/>
</dbReference>
<name>A0A6J7LDE9_9ZZZZ</name>
<dbReference type="PANTHER" id="PTHR34075:SF5">
    <property type="entry name" value="BLR3430 PROTEIN"/>
    <property type="match status" value="1"/>
</dbReference>
<evidence type="ECO:0000313" key="8">
    <source>
        <dbReference type="EMBL" id="CAB5109567.1"/>
    </source>
</evidence>